<evidence type="ECO:0000313" key="5">
    <source>
        <dbReference type="Proteomes" id="UP000295188"/>
    </source>
</evidence>
<dbReference type="PROSITE" id="PS50983">
    <property type="entry name" value="FE_B12_PBP"/>
    <property type="match status" value="1"/>
</dbReference>
<organism evidence="4 5">
    <name type="scientific">Pectinatus cerevisiiphilus</name>
    <dbReference type="NCBI Taxonomy" id="86956"/>
    <lineage>
        <taxon>Bacteria</taxon>
        <taxon>Bacillati</taxon>
        <taxon>Bacillota</taxon>
        <taxon>Negativicutes</taxon>
        <taxon>Selenomonadales</taxon>
        <taxon>Selenomonadaceae</taxon>
        <taxon>Pectinatus</taxon>
    </lineage>
</organism>
<dbReference type="Gene3D" id="3.40.50.1980">
    <property type="entry name" value="Nitrogenase molybdenum iron protein domain"/>
    <property type="match status" value="2"/>
</dbReference>
<feature type="domain" description="Fe/B12 periplasmic-binding" evidence="3">
    <location>
        <begin position="60"/>
        <end position="332"/>
    </location>
</feature>
<gene>
    <name evidence="4" type="ORF">EDC37_10544</name>
</gene>
<evidence type="ECO:0000256" key="2">
    <source>
        <dbReference type="SAM" id="SignalP"/>
    </source>
</evidence>
<sequence>MKSISKLFIFFSLCLTLLISGCGQSTQKQDIPAKTGYPVSWTETLDGQSTEMKVTAPPKHAVSMSQATTEMMLTLGLADQMAGSAFKEEDIYPPLQKNYDKVKVLADKWPSYEIFMSTKPDFVTGWEVPFTKKGIEAEKITAQHIPIFIPASMQSTQADLTTLFDDMIKLGEIFDVKDKADDWVNSQKEQLDVIQKKISNLPSKRVFVFDSEDGQPFTVFEGYTTNLLHLIGAENVMSGQGVDKTWAKTSWENVVNANPDYIIIVDYSNSIRSTDDFDQKVEKIKNNPQLQSITAVQKNQFLRVKLSEITPGVRSVAALQRLAEEIHGIKIN</sequence>
<dbReference type="EMBL" id="SMAA01000005">
    <property type="protein sequence ID" value="TCS79976.1"/>
    <property type="molecule type" value="Genomic_DNA"/>
</dbReference>
<dbReference type="PANTHER" id="PTHR30535">
    <property type="entry name" value="VITAMIN B12-BINDING PROTEIN"/>
    <property type="match status" value="1"/>
</dbReference>
<dbReference type="SUPFAM" id="SSF53807">
    <property type="entry name" value="Helical backbone' metal receptor"/>
    <property type="match status" value="1"/>
</dbReference>
<dbReference type="PANTHER" id="PTHR30535:SF7">
    <property type="entry name" value="IRON(III) DICITRATE-BINDING PROTEIN"/>
    <property type="match status" value="1"/>
</dbReference>
<accession>A0A4R3KA63</accession>
<evidence type="ECO:0000259" key="3">
    <source>
        <dbReference type="PROSITE" id="PS50983"/>
    </source>
</evidence>
<comment type="similarity">
    <text evidence="1">Belongs to the bacterial solute-binding protein 8 family.</text>
</comment>
<dbReference type="AlphaFoldDB" id="A0A4R3KA63"/>
<feature type="chain" id="PRO_5039038052" evidence="2">
    <location>
        <begin position="26"/>
        <end position="332"/>
    </location>
</feature>
<reference evidence="4 5" key="1">
    <citation type="submission" date="2019-03" db="EMBL/GenBank/DDBJ databases">
        <title>Genomic Encyclopedia of Type Strains, Phase IV (KMG-IV): sequencing the most valuable type-strain genomes for metagenomic binning, comparative biology and taxonomic classification.</title>
        <authorList>
            <person name="Goeker M."/>
        </authorList>
    </citation>
    <scope>NUCLEOTIDE SEQUENCE [LARGE SCALE GENOMIC DNA]</scope>
    <source>
        <strain evidence="4 5">DSM 20467</strain>
    </source>
</reference>
<dbReference type="OrthoDB" id="9816357at2"/>
<protein>
    <submittedName>
        <fullName evidence="4">Iron complex transport system substrate-binding protein</fullName>
    </submittedName>
</protein>
<dbReference type="Pfam" id="PF01497">
    <property type="entry name" value="Peripla_BP_2"/>
    <property type="match status" value="1"/>
</dbReference>
<name>A0A4R3KA63_9FIRM</name>
<keyword evidence="5" id="KW-1185">Reference proteome</keyword>
<evidence type="ECO:0000313" key="4">
    <source>
        <dbReference type="EMBL" id="TCS79976.1"/>
    </source>
</evidence>
<proteinExistence type="inferred from homology"/>
<dbReference type="InterPro" id="IPR002491">
    <property type="entry name" value="ABC_transptr_periplasmic_BD"/>
</dbReference>
<dbReference type="RefSeq" id="WP_132548257.1">
    <property type="nucleotide sequence ID" value="NZ_SMAA01000005.1"/>
</dbReference>
<feature type="signal peptide" evidence="2">
    <location>
        <begin position="1"/>
        <end position="25"/>
    </location>
</feature>
<comment type="caution">
    <text evidence="4">The sequence shown here is derived from an EMBL/GenBank/DDBJ whole genome shotgun (WGS) entry which is preliminary data.</text>
</comment>
<evidence type="ECO:0000256" key="1">
    <source>
        <dbReference type="ARBA" id="ARBA00008814"/>
    </source>
</evidence>
<dbReference type="InterPro" id="IPR050902">
    <property type="entry name" value="ABC_Transporter_SBP"/>
</dbReference>
<keyword evidence="2" id="KW-0732">Signal</keyword>
<dbReference type="PROSITE" id="PS51257">
    <property type="entry name" value="PROKAR_LIPOPROTEIN"/>
    <property type="match status" value="1"/>
</dbReference>
<dbReference type="Proteomes" id="UP000295188">
    <property type="component" value="Unassembled WGS sequence"/>
</dbReference>